<evidence type="ECO:0000313" key="14">
    <source>
        <dbReference type="Ensembl" id="ENSBTAP00000066583.2"/>
    </source>
</evidence>
<evidence type="ECO:0000256" key="1">
    <source>
        <dbReference type="ARBA" id="ARBA00004123"/>
    </source>
</evidence>
<dbReference type="GlyGen" id="A0A3Q1M8Y4">
    <property type="glycosylation" value="2 sites"/>
</dbReference>
<evidence type="ECO:0000256" key="12">
    <source>
        <dbReference type="PROSITE-ProRule" id="PRU00339"/>
    </source>
</evidence>
<dbReference type="SUPFAM" id="SSF81901">
    <property type="entry name" value="HCP-like"/>
    <property type="match status" value="2"/>
</dbReference>
<dbReference type="FunFam" id="1.25.40.10:FF:000742">
    <property type="entry name" value="Tetratricopeptide repeat domain 37"/>
    <property type="match status" value="1"/>
</dbReference>
<dbReference type="Pfam" id="PF13181">
    <property type="entry name" value="TPR_8"/>
    <property type="match status" value="3"/>
</dbReference>
<evidence type="ECO:0000256" key="4">
    <source>
        <dbReference type="ARBA" id="ARBA00022737"/>
    </source>
</evidence>
<feature type="compositionally biased region" description="Basic residues" evidence="13">
    <location>
        <begin position="156"/>
        <end position="165"/>
    </location>
</feature>
<evidence type="ECO:0000313" key="15">
    <source>
        <dbReference type="Proteomes" id="UP000009136"/>
    </source>
</evidence>
<dbReference type="Ensembl" id="ENSBTAT00000073730.2">
    <property type="protein sequence ID" value="ENSBTAP00000066583.2"/>
    <property type="gene ID" value="ENSBTAG00000009131.7"/>
</dbReference>
<dbReference type="InterPro" id="IPR039226">
    <property type="entry name" value="Ski3/TTC37"/>
</dbReference>
<dbReference type="Gene3D" id="1.25.40.10">
    <property type="entry name" value="Tetratricopeptide repeat domain"/>
    <property type="match status" value="7"/>
</dbReference>
<sequence length="1772" mass="196716">MSWQRRSPGQARAGGGGEGAPPRTTKAAGSASSSASSQPRAARARAGSGGPCGRRTARWRSRAMSATRWAEAARPDARRRCTQRHARSPAARRGSPRSSQASCDSAVPPPAYRSARASCTSRKSILRRLGPAQGPPPPHRRHSTVALPATVTTRITPRKTRRTRRLGSPDGGGGTMDAKLGTSDAMMNEKECLSPHEVHILQGKWTVKKMSSKEVKTALKSARDAIRNKEYKEALKHCKTVLKQEKNNYNAWVFIGVAAAELEQPDQAQGAYKKAAELEPDQLLAWQGLASLYEKCNHINAKDDLPGVYQKLLDLYESVDKQKWCDVCKKLVDLYYQEKKHVEVARTWHKLIKTRQEEGADNQELHQLWRKLTQLLAECTEDQNNETQQLLLTAFENALGLSDKIPSEDHQVLYKHFIQCLSKFPHETARLKKACEGMINIYPTVQYPLEVLCLHLIESGSLTDEGEQYCCRLVEMDPQSGTGLIGLGIKALQDKKYEDAVRNLTEGIKESPLCTAGWYHLAEAQVRMHKPKEAVLSCNQALKNIDNLGVSGGSLHQKNLCLRLKAEALIKLSDYESSEEAIRTLDQVSDANNIPGLLVLKGLAYLNKGSLDEASKIMEDLLSSYPDLTEVHALEALIHFTKKDYLQAEKCFQQALEKDPEVAEYHYQLGLTYWSMGEEARKDKTKALTHFLKAAKLDTYMGKVFCYLGHYYKDVVGDKNRARGCYRKAFELDDTDAESGAAAVDLSVELEEMETALAILTTVTQKASAGTAKWAWLRRGLYYLKAGQHSQAVADLQAALRADPKDFNCWESLGEAYLSRGGYTTALKSFTKASELNPESTYSVFKVAAIQQTLGKYKEAVAQYQLIIKKKEDYVPALKGLGECHLLLAKAALVDYLDGKAVDYIEKALEYFTRALQHRADVSCLWKLVGDACTSLSAVSPSKVNVSVLGVLLGQKEGKQVLKKNELLHLGGRCYGRALKLMSTSNTWCDLGINYYRQAQHLADTGSNSDDLQELLEKSMHCLKKAVRLDSNNHLYWNALGVVSCYSGIGNYALAQHCFIKSIQSEQINAVAWTNLGVLYLANEKIEQAHEAFKMAQSLDPSYLMCWIGQALIAETVGSYDTMDLFRHTTELSMHTEGAIGYAYWVCTTLQDKSNRDTELYRYNILQMNAIPAAQVVLSKYVERIQNYAPAFTMLGYLNEHLQLKKEAANAYHRAILLLQTAEDRDAYYVTVRNYGRLLCSIGEYDKAIQAFKSTPLEELEDIIGFALALFMKGLYKESSKAYERALTIVESEQDKAHILTALAIAEYKQGKTDVAKTLLFKCSILKEPTTESLQALCALGLAMQDATLSKAALNELLKHSKPNSDYQRSLLTSAICALQGRSVAVQRQASKAVHSNPADPALWSLLSRVVAQYTQRNAKGGAVAGNVAHILDSNHGKKALLYTAVNQLAMGSNSAEDEKNTALKTIQKAALLSPGDPAVWAGLMAACHADDILALVSSTQPKRMDLYLALLSAVSASIKDREFFENYNQSLERWSLSQAVTGLIDTGRISKAEALCTKNLKSNPDQPAIILLLRQVQCKPLLESRKPLPDTVLEELQKTVMSNSTSVPAWQWLAHIYQSQGMMGAAEMCYRKSLQVASQQGSWSGKLSSLLRLALLALEVCMANVSNAHWPSLVQEATAEALKLCFCPLAVLLQALLQFKRKMGARETRRLLERVVYQPGYPKSIVSTARWYLLRHLHAKNDYELIDVLVNNAKTHGDTRALELNQKLSSE</sequence>
<keyword evidence="3" id="KW-0963">Cytoplasm</keyword>
<feature type="repeat" description="TPR" evidence="12">
    <location>
        <begin position="1070"/>
        <end position="1103"/>
    </location>
</feature>
<evidence type="ECO:0000256" key="11">
    <source>
        <dbReference type="ARBA" id="ARBA00071839"/>
    </source>
</evidence>
<keyword evidence="15" id="KW-1185">Reference proteome</keyword>
<dbReference type="GO" id="GO:0070478">
    <property type="term" value="P:nuclear-transcribed mRNA catabolic process, 3'-5' exonucleolytic nonsense-mediated decay"/>
    <property type="evidence" value="ECO:0007669"/>
    <property type="project" value="Ensembl"/>
</dbReference>
<dbReference type="GO" id="GO:0000791">
    <property type="term" value="C:euchromatin"/>
    <property type="evidence" value="ECO:0007669"/>
    <property type="project" value="Ensembl"/>
</dbReference>
<feature type="repeat" description="TPR" evidence="12">
    <location>
        <begin position="629"/>
        <end position="662"/>
    </location>
</feature>
<dbReference type="Proteomes" id="UP000009136">
    <property type="component" value="Chromosome 7"/>
</dbReference>
<dbReference type="VGNC" id="VGNC:36473">
    <property type="gene designation" value="SKIC3"/>
</dbReference>
<dbReference type="InterPro" id="IPR019734">
    <property type="entry name" value="TPR_rpt"/>
</dbReference>
<gene>
    <name evidence="14 16" type="primary">SKIC3</name>
</gene>
<dbReference type="GO" id="GO:0072344">
    <property type="term" value="P:rescue of stalled ribosome"/>
    <property type="evidence" value="ECO:0007669"/>
    <property type="project" value="Ensembl"/>
</dbReference>
<evidence type="ECO:0000256" key="6">
    <source>
        <dbReference type="ARBA" id="ARBA00022990"/>
    </source>
</evidence>
<feature type="compositionally biased region" description="Low complexity" evidence="13">
    <location>
        <begin position="1"/>
        <end position="11"/>
    </location>
</feature>
<protein>
    <recommendedName>
        <fullName evidence="11">Superkiller complex protein 3</fullName>
    </recommendedName>
</protein>
<feature type="repeat" description="TPR" evidence="12">
    <location>
        <begin position="773"/>
        <end position="806"/>
    </location>
</feature>
<dbReference type="FunFam" id="1.25.40.10:FF:000585">
    <property type="entry name" value="Tetratricopeptide repeat domain 37"/>
    <property type="match status" value="1"/>
</dbReference>
<feature type="compositionally biased region" description="Low complexity" evidence="13">
    <location>
        <begin position="20"/>
        <end position="46"/>
    </location>
</feature>
<comment type="similarity">
    <text evidence="9">Belongs to the SKI3 family.</text>
</comment>
<organism evidence="14 15">
    <name type="scientific">Bos taurus</name>
    <name type="common">Bovine</name>
    <dbReference type="NCBI Taxonomy" id="9913"/>
    <lineage>
        <taxon>Eukaryota</taxon>
        <taxon>Metazoa</taxon>
        <taxon>Chordata</taxon>
        <taxon>Craniata</taxon>
        <taxon>Vertebrata</taxon>
        <taxon>Euteleostomi</taxon>
        <taxon>Mammalia</taxon>
        <taxon>Eutheria</taxon>
        <taxon>Laurasiatheria</taxon>
        <taxon>Artiodactyla</taxon>
        <taxon>Ruminantia</taxon>
        <taxon>Pecora</taxon>
        <taxon>Bovidae</taxon>
        <taxon>Bovinae</taxon>
        <taxon>Bos</taxon>
    </lineage>
</organism>
<name>A0A3Q1M8Y4_BOVIN</name>
<dbReference type="PROSITE" id="PS50005">
    <property type="entry name" value="TPR"/>
    <property type="match status" value="5"/>
</dbReference>
<dbReference type="GO" id="GO:0055087">
    <property type="term" value="C:Ski complex"/>
    <property type="evidence" value="ECO:0007669"/>
    <property type="project" value="Ensembl"/>
</dbReference>
<feature type="region of interest" description="Disordered" evidence="13">
    <location>
        <begin position="1"/>
        <end position="177"/>
    </location>
</feature>
<proteinExistence type="inferred from homology"/>
<comment type="function">
    <text evidence="8">Component of the SKI complex, a multiprotein complex that assists the RNA-degrading exosome during the mRNA decay and quality-control pathways. The SKI complex catalyzes mRNA extraction from 80S ribosomal complexes in the 3'-5' direction and channels mRNA to the cytosolic exosome for degradation. SKI-mediated extraction of mRNA from stalled ribosomes allow binding of the Pelota-HBS1L complex and subsequent ribosome disassembly by ABCE1 for ribosome recycling. In the nucleus, the SKI complex associates with transcriptionally active genes in a manner dependent on PAF1 complex (PAF1C).</text>
</comment>
<dbReference type="Pfam" id="PF13432">
    <property type="entry name" value="TPR_16"/>
    <property type="match status" value="2"/>
</dbReference>
<dbReference type="Bgee" id="ENSBTAG00000009131">
    <property type="expression patterns" value="Expressed in spiral colon and 111 other cell types or tissues"/>
</dbReference>
<evidence type="ECO:0000313" key="16">
    <source>
        <dbReference type="VGNC" id="VGNC:36473"/>
    </source>
</evidence>
<dbReference type="SUPFAM" id="SSF48452">
    <property type="entry name" value="TPR-like"/>
    <property type="match status" value="5"/>
</dbReference>
<evidence type="ECO:0000256" key="10">
    <source>
        <dbReference type="ARBA" id="ARBA00062107"/>
    </source>
</evidence>
<evidence type="ECO:0000256" key="13">
    <source>
        <dbReference type="SAM" id="MobiDB-lite"/>
    </source>
</evidence>
<keyword evidence="5 12" id="KW-0802">TPR repeat</keyword>
<dbReference type="FunFam" id="1.25.40.10:FF:000546">
    <property type="entry name" value="Tetratricopeptide repeat domain 37"/>
    <property type="match status" value="1"/>
</dbReference>
<feature type="repeat" description="TPR" evidence="12">
    <location>
        <begin position="249"/>
        <end position="282"/>
    </location>
</feature>
<accession>A0A3Q1M8Y4</accession>
<evidence type="ECO:0000256" key="5">
    <source>
        <dbReference type="ARBA" id="ARBA00022803"/>
    </source>
</evidence>
<dbReference type="Pfam" id="PF14559">
    <property type="entry name" value="TPR_19"/>
    <property type="match status" value="1"/>
</dbReference>
<dbReference type="GeneTree" id="ENSGT00390000016407"/>
<reference evidence="14" key="2">
    <citation type="submission" date="2025-08" db="UniProtKB">
        <authorList>
            <consortium name="Ensembl"/>
        </authorList>
    </citation>
    <scope>IDENTIFICATION</scope>
    <source>
        <strain evidence="14">Hereford</strain>
    </source>
</reference>
<keyword evidence="4" id="KW-0677">Repeat</keyword>
<dbReference type="InterPro" id="IPR011990">
    <property type="entry name" value="TPR-like_helical_dom_sf"/>
</dbReference>
<reference evidence="14" key="3">
    <citation type="submission" date="2025-09" db="UniProtKB">
        <authorList>
            <consortium name="Ensembl"/>
        </authorList>
    </citation>
    <scope>IDENTIFICATION</scope>
    <source>
        <strain evidence="14">Hereford</strain>
    </source>
</reference>
<feature type="compositionally biased region" description="Low complexity" evidence="13">
    <location>
        <begin position="88"/>
        <end position="102"/>
    </location>
</feature>
<evidence type="ECO:0000256" key="8">
    <source>
        <dbReference type="ARBA" id="ARBA00053247"/>
    </source>
</evidence>
<evidence type="ECO:0000256" key="9">
    <source>
        <dbReference type="ARBA" id="ARBA00060849"/>
    </source>
</evidence>
<evidence type="ECO:0000256" key="2">
    <source>
        <dbReference type="ARBA" id="ARBA00004496"/>
    </source>
</evidence>
<comment type="subunit">
    <text evidence="10">Component of the SKI complex which consists of SKIC2, SKIC3 and SKIC8. Interacts with PAF1.</text>
</comment>
<dbReference type="FunFam" id="1.25.40.10:FF:000574">
    <property type="entry name" value="Tetratricopeptide repeat domain 37"/>
    <property type="match status" value="1"/>
</dbReference>
<keyword evidence="7" id="KW-0539">Nucleus</keyword>
<dbReference type="GO" id="GO:0005829">
    <property type="term" value="C:cytosol"/>
    <property type="evidence" value="ECO:0007669"/>
    <property type="project" value="Ensembl"/>
</dbReference>
<comment type="subcellular location">
    <subcellularLocation>
        <location evidence="2">Cytoplasm</location>
    </subcellularLocation>
    <subcellularLocation>
        <location evidence="1">Nucleus</location>
    </subcellularLocation>
</comment>
<evidence type="ECO:0000256" key="7">
    <source>
        <dbReference type="ARBA" id="ARBA00023242"/>
    </source>
</evidence>
<keyword evidence="6" id="KW-0007">Acetylation</keyword>
<dbReference type="PANTHER" id="PTHR15704">
    <property type="entry name" value="SUPERKILLER 3 PROTEIN-RELATED"/>
    <property type="match status" value="1"/>
</dbReference>
<dbReference type="VEuPathDB" id="HostDB:ENSBTAG00000009131"/>
<feature type="repeat" description="TPR" evidence="12">
    <location>
        <begin position="807"/>
        <end position="840"/>
    </location>
</feature>
<dbReference type="SMART" id="SM00028">
    <property type="entry name" value="TPR"/>
    <property type="match status" value="16"/>
</dbReference>
<dbReference type="PANTHER" id="PTHR15704:SF7">
    <property type="entry name" value="SUPERKILLER COMPLEX PROTEIN 3"/>
    <property type="match status" value="1"/>
</dbReference>
<reference evidence="14" key="1">
    <citation type="submission" date="2018-03" db="EMBL/GenBank/DDBJ databases">
        <title>ARS-UCD1.2.</title>
        <authorList>
            <person name="Rosen B.D."/>
            <person name="Bickhart D.M."/>
            <person name="Koren S."/>
            <person name="Schnabel R.D."/>
            <person name="Hall R."/>
            <person name="Zimin A."/>
            <person name="Dreischer C."/>
            <person name="Schultheiss S."/>
            <person name="Schroeder S.G."/>
            <person name="Elsik C.G."/>
            <person name="Couldrey C."/>
            <person name="Liu G.E."/>
            <person name="Van Tassell C.P."/>
            <person name="Phillippy A.M."/>
            <person name="Smith T.P.L."/>
            <person name="Medrano J.F."/>
        </authorList>
    </citation>
    <scope>NUCLEOTIDE SEQUENCE [LARGE SCALE GENOMIC DNA]</scope>
    <source>
        <strain evidence="14">Hereford</strain>
    </source>
</reference>
<dbReference type="GO" id="GO:0005654">
    <property type="term" value="C:nucleoplasm"/>
    <property type="evidence" value="ECO:0007669"/>
    <property type="project" value="Ensembl"/>
</dbReference>
<evidence type="ECO:0000256" key="3">
    <source>
        <dbReference type="ARBA" id="ARBA00022490"/>
    </source>
</evidence>